<organism evidence="2 3">
    <name type="scientific">Kibdelosporangium aridum</name>
    <dbReference type="NCBI Taxonomy" id="2030"/>
    <lineage>
        <taxon>Bacteria</taxon>
        <taxon>Bacillati</taxon>
        <taxon>Actinomycetota</taxon>
        <taxon>Actinomycetes</taxon>
        <taxon>Pseudonocardiales</taxon>
        <taxon>Pseudonocardiaceae</taxon>
        <taxon>Kibdelosporangium</taxon>
    </lineage>
</organism>
<evidence type="ECO:0000313" key="2">
    <source>
        <dbReference type="EMBL" id="RSM88624.1"/>
    </source>
</evidence>
<protein>
    <recommendedName>
        <fullName evidence="4">CHAP domain-containing protein</fullName>
    </recommendedName>
</protein>
<feature type="signal peptide" evidence="1">
    <location>
        <begin position="1"/>
        <end position="17"/>
    </location>
</feature>
<reference evidence="2 3" key="1">
    <citation type="submission" date="2018-05" db="EMBL/GenBank/DDBJ databases">
        <title>Evolution of GPA BGCs.</title>
        <authorList>
            <person name="Waglechner N."/>
            <person name="Wright G.D."/>
        </authorList>
    </citation>
    <scope>NUCLEOTIDE SEQUENCE [LARGE SCALE GENOMIC DNA]</scope>
    <source>
        <strain evidence="2 3">A82846</strain>
    </source>
</reference>
<keyword evidence="1" id="KW-0732">Signal</keyword>
<evidence type="ECO:0008006" key="4">
    <source>
        <dbReference type="Google" id="ProtNLM"/>
    </source>
</evidence>
<sequence>MAVAAVSSVLVVSGAEAASARGVINTPDNRPQPVYTVEASRSEYHVLQRLAQGTGVTILCQTPGEWITGTHGRRNTWDFLNNGGMVPHTNVDTGSTWVEDLPNVPRCKFTTNPAAPKRANPHSYHEAIDQAQRLLNNTSFENPARCLAFVAEAYGWDAAGWNTAEIAGDYMERNGFLQTSGTPPRGSLVWYHNSSGSGHVMLSLGEGFLIGTAVNGRVGRVTTVDYRSGYRGYSIPYFPNGSGRAPNPPWPPRS</sequence>
<dbReference type="Proteomes" id="UP000287547">
    <property type="component" value="Unassembled WGS sequence"/>
</dbReference>
<dbReference type="SUPFAM" id="SSF54001">
    <property type="entry name" value="Cysteine proteinases"/>
    <property type="match status" value="1"/>
</dbReference>
<proteinExistence type="predicted"/>
<comment type="caution">
    <text evidence="2">The sequence shown here is derived from an EMBL/GenBank/DDBJ whole genome shotgun (WGS) entry which is preliminary data.</text>
</comment>
<evidence type="ECO:0000313" key="3">
    <source>
        <dbReference type="Proteomes" id="UP000287547"/>
    </source>
</evidence>
<dbReference type="InterPro" id="IPR038765">
    <property type="entry name" value="Papain-like_cys_pep_sf"/>
</dbReference>
<evidence type="ECO:0000256" key="1">
    <source>
        <dbReference type="SAM" id="SignalP"/>
    </source>
</evidence>
<name>A0A428ZKN9_KIBAR</name>
<dbReference type="AlphaFoldDB" id="A0A428ZKN9"/>
<gene>
    <name evidence="2" type="ORF">DMH04_08320</name>
</gene>
<dbReference type="EMBL" id="QHKI01000004">
    <property type="protein sequence ID" value="RSM88624.1"/>
    <property type="molecule type" value="Genomic_DNA"/>
</dbReference>
<accession>A0A428ZKN9</accession>
<feature type="chain" id="PRO_5019576793" description="CHAP domain-containing protein" evidence="1">
    <location>
        <begin position="18"/>
        <end position="254"/>
    </location>
</feature>